<accession>A0A4Y7T5N6</accession>
<sequence length="208" mass="23093">MMRRFREEGFNMTRQVRKEGFNAMWEGWVRGASQGDEALSLSVSQGIPHRIDCTGGDKGNEFVGGRKLAAGPLDLSQKGDQQARATKLDCSRKWNWDAGGGGGAMRMGLKATVHPGREIIEATEDLVWFPLVFEVSVISPMLNLVKGNHKLGAGQRKQTVHESITNKWPTSRTVFRATIYLELYKSSDVVLRTIKGVAPRVNGDKTYE</sequence>
<dbReference type="AlphaFoldDB" id="A0A4Y7T5N6"/>
<gene>
    <name evidence="1" type="ORF">FA13DRAFT_1711593</name>
</gene>
<organism evidence="1 2">
    <name type="scientific">Coprinellus micaceus</name>
    <name type="common">Glistening ink-cap mushroom</name>
    <name type="synonym">Coprinus micaceus</name>
    <dbReference type="NCBI Taxonomy" id="71717"/>
    <lineage>
        <taxon>Eukaryota</taxon>
        <taxon>Fungi</taxon>
        <taxon>Dikarya</taxon>
        <taxon>Basidiomycota</taxon>
        <taxon>Agaricomycotina</taxon>
        <taxon>Agaricomycetes</taxon>
        <taxon>Agaricomycetidae</taxon>
        <taxon>Agaricales</taxon>
        <taxon>Agaricineae</taxon>
        <taxon>Psathyrellaceae</taxon>
        <taxon>Coprinellus</taxon>
    </lineage>
</organism>
<comment type="caution">
    <text evidence="1">The sequence shown here is derived from an EMBL/GenBank/DDBJ whole genome shotgun (WGS) entry which is preliminary data.</text>
</comment>
<evidence type="ECO:0000313" key="1">
    <source>
        <dbReference type="EMBL" id="TEB28912.1"/>
    </source>
</evidence>
<keyword evidence="2" id="KW-1185">Reference proteome</keyword>
<dbReference type="Proteomes" id="UP000298030">
    <property type="component" value="Unassembled WGS sequence"/>
</dbReference>
<evidence type="ECO:0000313" key="2">
    <source>
        <dbReference type="Proteomes" id="UP000298030"/>
    </source>
</evidence>
<proteinExistence type="predicted"/>
<reference evidence="1 2" key="1">
    <citation type="journal article" date="2019" name="Nat. Ecol. Evol.">
        <title>Megaphylogeny resolves global patterns of mushroom evolution.</title>
        <authorList>
            <person name="Varga T."/>
            <person name="Krizsan K."/>
            <person name="Foldi C."/>
            <person name="Dima B."/>
            <person name="Sanchez-Garcia M."/>
            <person name="Sanchez-Ramirez S."/>
            <person name="Szollosi G.J."/>
            <person name="Szarkandi J.G."/>
            <person name="Papp V."/>
            <person name="Albert L."/>
            <person name="Andreopoulos W."/>
            <person name="Angelini C."/>
            <person name="Antonin V."/>
            <person name="Barry K.W."/>
            <person name="Bougher N.L."/>
            <person name="Buchanan P."/>
            <person name="Buyck B."/>
            <person name="Bense V."/>
            <person name="Catcheside P."/>
            <person name="Chovatia M."/>
            <person name="Cooper J."/>
            <person name="Damon W."/>
            <person name="Desjardin D."/>
            <person name="Finy P."/>
            <person name="Geml J."/>
            <person name="Haridas S."/>
            <person name="Hughes K."/>
            <person name="Justo A."/>
            <person name="Karasinski D."/>
            <person name="Kautmanova I."/>
            <person name="Kiss B."/>
            <person name="Kocsube S."/>
            <person name="Kotiranta H."/>
            <person name="LaButti K.M."/>
            <person name="Lechner B.E."/>
            <person name="Liimatainen K."/>
            <person name="Lipzen A."/>
            <person name="Lukacs Z."/>
            <person name="Mihaltcheva S."/>
            <person name="Morgado L.N."/>
            <person name="Niskanen T."/>
            <person name="Noordeloos M.E."/>
            <person name="Ohm R.A."/>
            <person name="Ortiz-Santana B."/>
            <person name="Ovrebo C."/>
            <person name="Racz N."/>
            <person name="Riley R."/>
            <person name="Savchenko A."/>
            <person name="Shiryaev A."/>
            <person name="Soop K."/>
            <person name="Spirin V."/>
            <person name="Szebenyi C."/>
            <person name="Tomsovsky M."/>
            <person name="Tulloss R.E."/>
            <person name="Uehling J."/>
            <person name="Grigoriev I.V."/>
            <person name="Vagvolgyi C."/>
            <person name="Papp T."/>
            <person name="Martin F.M."/>
            <person name="Miettinen O."/>
            <person name="Hibbett D.S."/>
            <person name="Nagy L.G."/>
        </authorList>
    </citation>
    <scope>NUCLEOTIDE SEQUENCE [LARGE SCALE GENOMIC DNA]</scope>
    <source>
        <strain evidence="1 2">FP101781</strain>
    </source>
</reference>
<dbReference type="EMBL" id="QPFP01000030">
    <property type="protein sequence ID" value="TEB28912.1"/>
    <property type="molecule type" value="Genomic_DNA"/>
</dbReference>
<protein>
    <submittedName>
        <fullName evidence="1">Uncharacterized protein</fullName>
    </submittedName>
</protein>
<name>A0A4Y7T5N6_COPMI</name>